<evidence type="ECO:0000256" key="3">
    <source>
        <dbReference type="ARBA" id="ARBA00017753"/>
    </source>
</evidence>
<dbReference type="InterPro" id="IPR000306">
    <property type="entry name" value="Znf_FYVE"/>
</dbReference>
<evidence type="ECO:0000259" key="11">
    <source>
        <dbReference type="PROSITE" id="PS50179"/>
    </source>
</evidence>
<feature type="domain" description="VHS" evidence="11">
    <location>
        <begin position="21"/>
        <end position="151"/>
    </location>
</feature>
<sequence length="627" mass="68078">MLFELGYKTTSDLLPAQTPLDLVAALQLADLVRSASVLPAYASRSLLRRLQHDNPNVQLLALELCDVCVKNGGTAFLVQFAKTAFEGGVATDLELLARGVKSGGSVHRDVKEKVLARLQDWATAFKGKEQLRNSELVRVYDKLVNEGVQFPPRDPTATAAMVDSLSAPDWTDSPYCTRCRTEFSTFNRKHHCRNCGQVFDQQCSSSTAPLPHYGILEPVRVCDGCAKKIREGRGGSVQRRASYSAGQGDLKRPAQVERSKTVGAKGGLSRKEQEDEDLRKAIEASLKEVEPDQLPRADPGPPAKSGYNPSYASQISDSKTKKDEEDDPDLAAAIAASLRDLQPPATAPTFVRSESETTVPTSTAYSSLFPSSTTYDSPAASRPKAMSLPSYDLSATESAVLSDFTSLFASPPYPPYLGLKERRMYDEAHGAQGRLERAVEDAGRRREILSEMEWKLGEAARLYGAGLTERASYRPPLTNRLSSYSATSQAYAQPQHYQPHHAAPAAQPLDARYQYAPPPVLTGQPLPAYAVPAAPVPPATAAQHAEVVSPSPAQSYPQSPPHAQAQPQRQPSHAVPAGYYRPSSFPSVPTGAQGALFPTVPRGDLPVEEEREQEDEEKGRTGELIEL</sequence>
<dbReference type="SMART" id="SM00726">
    <property type="entry name" value="UIM"/>
    <property type="match status" value="2"/>
</dbReference>
<feature type="compositionally biased region" description="Polar residues" evidence="9">
    <location>
        <begin position="356"/>
        <end position="376"/>
    </location>
</feature>
<dbReference type="Proteomes" id="UP000321518">
    <property type="component" value="Unassembled WGS sequence"/>
</dbReference>
<comment type="caution">
    <text evidence="12">The sequence shown here is derived from an EMBL/GenBank/DDBJ whole genome shotgun (WGS) entry which is preliminary data.</text>
</comment>
<proteinExistence type="inferred from homology"/>
<accession>A0A511KJD7</accession>
<dbReference type="Pfam" id="PF01363">
    <property type="entry name" value="FYVE"/>
    <property type="match status" value="1"/>
</dbReference>
<feature type="compositionally biased region" description="Basic and acidic residues" evidence="9">
    <location>
        <begin position="249"/>
        <end position="260"/>
    </location>
</feature>
<reference evidence="12 13" key="1">
    <citation type="submission" date="2019-07" db="EMBL/GenBank/DDBJ databases">
        <title>Rhodotorula toruloides NBRC10032 genome sequencing.</title>
        <authorList>
            <person name="Shida Y."/>
            <person name="Takaku H."/>
            <person name="Ogasawara W."/>
            <person name="Mori K."/>
        </authorList>
    </citation>
    <scope>NUCLEOTIDE SEQUENCE [LARGE SCALE GENOMIC DNA]</scope>
    <source>
        <strain evidence="12 13">NBRC10032</strain>
    </source>
</reference>
<dbReference type="InterPro" id="IPR017455">
    <property type="entry name" value="Znf_FYVE-rel"/>
</dbReference>
<keyword evidence="6 8" id="KW-0863">Zinc-finger</keyword>
<evidence type="ECO:0000256" key="1">
    <source>
        <dbReference type="ARBA" id="ARBA00004125"/>
    </source>
</evidence>
<dbReference type="PANTHER" id="PTHR46275:SF1">
    <property type="entry name" value="HEPATOCYTE GROWTH FACTOR-REGULATED TYROSINE KINASE SUBSTRATE"/>
    <property type="match status" value="1"/>
</dbReference>
<dbReference type="GO" id="GO:0031623">
    <property type="term" value="P:receptor internalization"/>
    <property type="evidence" value="ECO:0007669"/>
    <property type="project" value="TreeGrafter"/>
</dbReference>
<dbReference type="AlphaFoldDB" id="A0A511KJD7"/>
<dbReference type="PANTHER" id="PTHR46275">
    <property type="entry name" value="HEPATOCYTE GROWTH FACTOR-REGULATED TYROSINE KINASE SUBSTRATE"/>
    <property type="match status" value="1"/>
</dbReference>
<dbReference type="Gene3D" id="3.30.40.10">
    <property type="entry name" value="Zinc/RING finger domain, C3HC4 (zinc finger)"/>
    <property type="match status" value="1"/>
</dbReference>
<dbReference type="Gene3D" id="1.25.40.90">
    <property type="match status" value="1"/>
</dbReference>
<evidence type="ECO:0000256" key="6">
    <source>
        <dbReference type="ARBA" id="ARBA00022771"/>
    </source>
</evidence>
<protein>
    <recommendedName>
        <fullName evidence="3">Vacuolar protein sorting-associated protein 27</fullName>
    </recommendedName>
</protein>
<evidence type="ECO:0000256" key="9">
    <source>
        <dbReference type="SAM" id="MobiDB-lite"/>
    </source>
</evidence>
<feature type="region of interest" description="Disordered" evidence="9">
    <location>
        <begin position="233"/>
        <end position="327"/>
    </location>
</feature>
<evidence type="ECO:0000256" key="5">
    <source>
        <dbReference type="ARBA" id="ARBA00022753"/>
    </source>
</evidence>
<dbReference type="GO" id="GO:0032456">
    <property type="term" value="P:endocytic recycling"/>
    <property type="evidence" value="ECO:0007669"/>
    <property type="project" value="TreeGrafter"/>
</dbReference>
<keyword evidence="7" id="KW-0862">Zinc</keyword>
<feature type="region of interest" description="Disordered" evidence="9">
    <location>
        <begin position="347"/>
        <end position="386"/>
    </location>
</feature>
<feature type="region of interest" description="Disordered" evidence="9">
    <location>
        <begin position="484"/>
        <end position="503"/>
    </location>
</feature>
<dbReference type="OrthoDB" id="957735at2759"/>
<comment type="subcellular location">
    <subcellularLocation>
        <location evidence="1">Endosome membrane</location>
        <topology evidence="1">Peripheral membrane protein</topology>
        <orientation evidence="1">Cytoplasmic side</orientation>
    </subcellularLocation>
</comment>
<dbReference type="InterPro" id="IPR017073">
    <property type="entry name" value="HGS/VPS27"/>
</dbReference>
<evidence type="ECO:0000256" key="7">
    <source>
        <dbReference type="ARBA" id="ARBA00022833"/>
    </source>
</evidence>
<feature type="region of interest" description="Disordered" evidence="9">
    <location>
        <begin position="542"/>
        <end position="627"/>
    </location>
</feature>
<dbReference type="Pfam" id="PF00790">
    <property type="entry name" value="VHS"/>
    <property type="match status" value="1"/>
</dbReference>
<dbReference type="PROSITE" id="PS50178">
    <property type="entry name" value="ZF_FYVE"/>
    <property type="match status" value="1"/>
</dbReference>
<dbReference type="SUPFAM" id="SSF57903">
    <property type="entry name" value="FYVE/PHD zinc finger"/>
    <property type="match status" value="1"/>
</dbReference>
<dbReference type="InterPro" id="IPR008942">
    <property type="entry name" value="ENTH_VHS"/>
</dbReference>
<name>A0A511KJD7_RHOTO</name>
<dbReference type="PROSITE" id="PS50179">
    <property type="entry name" value="VHS"/>
    <property type="match status" value="1"/>
</dbReference>
<dbReference type="SUPFAM" id="SSF48464">
    <property type="entry name" value="ENTH/VHS domain"/>
    <property type="match status" value="1"/>
</dbReference>
<feature type="domain" description="FYVE-type" evidence="10">
    <location>
        <begin position="170"/>
        <end position="230"/>
    </location>
</feature>
<organism evidence="12 13">
    <name type="scientific">Rhodotorula toruloides</name>
    <name type="common">Yeast</name>
    <name type="synonym">Rhodosporidium toruloides</name>
    <dbReference type="NCBI Taxonomy" id="5286"/>
    <lineage>
        <taxon>Eukaryota</taxon>
        <taxon>Fungi</taxon>
        <taxon>Dikarya</taxon>
        <taxon>Basidiomycota</taxon>
        <taxon>Pucciniomycotina</taxon>
        <taxon>Microbotryomycetes</taxon>
        <taxon>Sporidiobolales</taxon>
        <taxon>Sporidiobolaceae</taxon>
        <taxon>Rhodotorula</taxon>
    </lineage>
</organism>
<evidence type="ECO:0000256" key="2">
    <source>
        <dbReference type="ARBA" id="ARBA00008597"/>
    </source>
</evidence>
<dbReference type="InterPro" id="IPR003903">
    <property type="entry name" value="UIM_dom"/>
</dbReference>
<dbReference type="GO" id="GO:0043130">
    <property type="term" value="F:ubiquitin binding"/>
    <property type="evidence" value="ECO:0007669"/>
    <property type="project" value="InterPro"/>
</dbReference>
<keyword evidence="5" id="KW-0967">Endosome</keyword>
<feature type="compositionally biased region" description="Acidic residues" evidence="9">
    <location>
        <begin position="606"/>
        <end position="616"/>
    </location>
</feature>
<dbReference type="GO" id="GO:0007034">
    <property type="term" value="P:vacuolar transport"/>
    <property type="evidence" value="ECO:0007669"/>
    <property type="project" value="UniProtKB-ARBA"/>
</dbReference>
<evidence type="ECO:0000313" key="12">
    <source>
        <dbReference type="EMBL" id="GEM10488.1"/>
    </source>
</evidence>
<dbReference type="EMBL" id="BJWK01000011">
    <property type="protein sequence ID" value="GEM10488.1"/>
    <property type="molecule type" value="Genomic_DNA"/>
</dbReference>
<keyword evidence="4" id="KW-0479">Metal-binding</keyword>
<dbReference type="SMART" id="SM00288">
    <property type="entry name" value="VHS"/>
    <property type="match status" value="1"/>
</dbReference>
<dbReference type="GO" id="GO:0005769">
    <property type="term" value="C:early endosome"/>
    <property type="evidence" value="ECO:0007669"/>
    <property type="project" value="TreeGrafter"/>
</dbReference>
<dbReference type="InterPro" id="IPR002014">
    <property type="entry name" value="VHS_dom"/>
</dbReference>
<dbReference type="Pfam" id="PF02809">
    <property type="entry name" value="UIM"/>
    <property type="match status" value="2"/>
</dbReference>
<dbReference type="PROSITE" id="PS50330">
    <property type="entry name" value="UIM"/>
    <property type="match status" value="2"/>
</dbReference>
<dbReference type="GO" id="GO:0008270">
    <property type="term" value="F:zinc ion binding"/>
    <property type="evidence" value="ECO:0007669"/>
    <property type="project" value="UniProtKB-KW"/>
</dbReference>
<evidence type="ECO:0000256" key="8">
    <source>
        <dbReference type="PROSITE-ProRule" id="PRU00091"/>
    </source>
</evidence>
<dbReference type="SMART" id="SM00064">
    <property type="entry name" value="FYVE"/>
    <property type="match status" value="1"/>
</dbReference>
<feature type="compositionally biased region" description="Basic and acidic residues" evidence="9">
    <location>
        <begin position="617"/>
        <end position="627"/>
    </location>
</feature>
<evidence type="ECO:0000259" key="10">
    <source>
        <dbReference type="PROSITE" id="PS50178"/>
    </source>
</evidence>
<evidence type="ECO:0000313" key="13">
    <source>
        <dbReference type="Proteomes" id="UP000321518"/>
    </source>
</evidence>
<comment type="similarity">
    <text evidence="2">Belongs to the VPS27 family.</text>
</comment>
<gene>
    <name evidence="12" type="ORF">Rt10032_c11g4505</name>
</gene>
<dbReference type="GO" id="GO:0035091">
    <property type="term" value="F:phosphatidylinositol binding"/>
    <property type="evidence" value="ECO:0007669"/>
    <property type="project" value="InterPro"/>
</dbReference>
<evidence type="ECO:0000256" key="4">
    <source>
        <dbReference type="ARBA" id="ARBA00022723"/>
    </source>
</evidence>
<dbReference type="InterPro" id="IPR011011">
    <property type="entry name" value="Znf_FYVE_PHD"/>
</dbReference>
<dbReference type="GO" id="GO:0010008">
    <property type="term" value="C:endosome membrane"/>
    <property type="evidence" value="ECO:0007669"/>
    <property type="project" value="UniProtKB-SubCell"/>
</dbReference>
<feature type="compositionally biased region" description="Basic and acidic residues" evidence="9">
    <location>
        <begin position="269"/>
        <end position="295"/>
    </location>
</feature>
<feature type="compositionally biased region" description="Low complexity" evidence="9">
    <location>
        <begin position="549"/>
        <end position="574"/>
    </location>
</feature>
<dbReference type="Gene3D" id="6.10.140.100">
    <property type="match status" value="1"/>
</dbReference>
<dbReference type="InterPro" id="IPR013083">
    <property type="entry name" value="Znf_RING/FYVE/PHD"/>
</dbReference>